<feature type="region of interest" description="Disordered" evidence="1">
    <location>
        <begin position="1"/>
        <end position="80"/>
    </location>
</feature>
<evidence type="ECO:0000313" key="2">
    <source>
        <dbReference type="EMBL" id="CAH2222373.1"/>
    </source>
</evidence>
<evidence type="ECO:0000313" key="3">
    <source>
        <dbReference type="Proteomes" id="UP001295444"/>
    </source>
</evidence>
<protein>
    <submittedName>
        <fullName evidence="2">Uncharacterized protein</fullName>
    </submittedName>
</protein>
<proteinExistence type="predicted"/>
<feature type="compositionally biased region" description="Polar residues" evidence="1">
    <location>
        <begin position="1"/>
        <end position="10"/>
    </location>
</feature>
<feature type="compositionally biased region" description="Low complexity" evidence="1">
    <location>
        <begin position="31"/>
        <end position="44"/>
    </location>
</feature>
<reference evidence="2" key="1">
    <citation type="submission" date="2022-03" db="EMBL/GenBank/DDBJ databases">
        <authorList>
            <person name="Alioto T."/>
            <person name="Alioto T."/>
            <person name="Gomez Garrido J."/>
        </authorList>
    </citation>
    <scope>NUCLEOTIDE SEQUENCE</scope>
</reference>
<feature type="compositionally biased region" description="Basic and acidic residues" evidence="1">
    <location>
        <begin position="45"/>
        <end position="57"/>
    </location>
</feature>
<feature type="non-terminal residue" evidence="2">
    <location>
        <position position="107"/>
    </location>
</feature>
<keyword evidence="3" id="KW-1185">Reference proteome</keyword>
<sequence length="107" mass="12008">MRATNSQPAYTTYEALRPAVDNSRMGRSCGLQKLEQQQSSSLSSETREGESAQREGESAQMTHLQPKPESSRSHPEKSIVKTPELVSYISQESTDTQLSCRQLSFWL</sequence>
<accession>A0AAD1VK91</accession>
<dbReference type="EMBL" id="OW240912">
    <property type="protein sequence ID" value="CAH2222373.1"/>
    <property type="molecule type" value="Genomic_DNA"/>
</dbReference>
<gene>
    <name evidence="2" type="ORF">PECUL_23A007461</name>
</gene>
<organism evidence="2 3">
    <name type="scientific">Pelobates cultripes</name>
    <name type="common">Western spadefoot toad</name>
    <dbReference type="NCBI Taxonomy" id="61616"/>
    <lineage>
        <taxon>Eukaryota</taxon>
        <taxon>Metazoa</taxon>
        <taxon>Chordata</taxon>
        <taxon>Craniata</taxon>
        <taxon>Vertebrata</taxon>
        <taxon>Euteleostomi</taxon>
        <taxon>Amphibia</taxon>
        <taxon>Batrachia</taxon>
        <taxon>Anura</taxon>
        <taxon>Pelobatoidea</taxon>
        <taxon>Pelobatidae</taxon>
        <taxon>Pelobates</taxon>
    </lineage>
</organism>
<feature type="compositionally biased region" description="Basic and acidic residues" evidence="1">
    <location>
        <begin position="69"/>
        <end position="79"/>
    </location>
</feature>
<dbReference type="AlphaFoldDB" id="A0AAD1VK91"/>
<dbReference type="Proteomes" id="UP001295444">
    <property type="component" value="Chromosome 01"/>
</dbReference>
<name>A0AAD1VK91_PELCU</name>
<evidence type="ECO:0000256" key="1">
    <source>
        <dbReference type="SAM" id="MobiDB-lite"/>
    </source>
</evidence>